<evidence type="ECO:0000259" key="11">
    <source>
        <dbReference type="Pfam" id="PF16575"/>
    </source>
</evidence>
<dbReference type="Pfam" id="PF16575">
    <property type="entry name" value="CLP1_P"/>
    <property type="match status" value="1"/>
</dbReference>
<proteinExistence type="inferred from homology"/>
<feature type="region of interest" description="Disordered" evidence="10">
    <location>
        <begin position="1"/>
        <end position="69"/>
    </location>
</feature>
<dbReference type="SUPFAM" id="SSF52540">
    <property type="entry name" value="P-loop containing nucleoside triphosphate hydrolases"/>
    <property type="match status" value="1"/>
</dbReference>
<keyword evidence="15" id="KW-1185">Reference proteome</keyword>
<keyword evidence="3" id="KW-0698">rRNA processing</keyword>
<evidence type="ECO:0000259" key="13">
    <source>
        <dbReference type="Pfam" id="PF25467"/>
    </source>
</evidence>
<dbReference type="EMBL" id="CAXIEN010000164">
    <property type="protein sequence ID" value="CAL1283096.1"/>
    <property type="molecule type" value="Genomic_DNA"/>
</dbReference>
<evidence type="ECO:0000256" key="1">
    <source>
        <dbReference type="ARBA" id="ARBA00004604"/>
    </source>
</evidence>
<dbReference type="InterPro" id="IPR057573">
    <property type="entry name" value="NOL9_N"/>
</dbReference>
<dbReference type="Pfam" id="PF24419">
    <property type="entry name" value="Cupin_NOL9"/>
    <property type="match status" value="1"/>
</dbReference>
<keyword evidence="5" id="KW-0547">Nucleotide-binding</keyword>
<dbReference type="InterPro" id="IPR032319">
    <property type="entry name" value="CLP1_P"/>
</dbReference>
<evidence type="ECO:0000313" key="14">
    <source>
        <dbReference type="EMBL" id="CAL1283096.1"/>
    </source>
</evidence>
<feature type="compositionally biased region" description="Polar residues" evidence="10">
    <location>
        <begin position="53"/>
        <end position="67"/>
    </location>
</feature>
<gene>
    <name evidence="14" type="ORF">LARSCL_LOCUS12398</name>
</gene>
<feature type="region of interest" description="Disordered" evidence="10">
    <location>
        <begin position="89"/>
        <end position="131"/>
    </location>
</feature>
<keyword evidence="8" id="KW-0539">Nucleus</keyword>
<dbReference type="GO" id="GO:0051731">
    <property type="term" value="F:polynucleotide 5'-hydroxyl-kinase activity"/>
    <property type="evidence" value="ECO:0007669"/>
    <property type="project" value="InterPro"/>
</dbReference>
<feature type="domain" description="Clp1 P-loop" evidence="11">
    <location>
        <begin position="329"/>
        <end position="525"/>
    </location>
</feature>
<dbReference type="Gene3D" id="3.40.50.300">
    <property type="entry name" value="P-loop containing nucleotide triphosphate hydrolases"/>
    <property type="match status" value="1"/>
</dbReference>
<dbReference type="Proteomes" id="UP001497382">
    <property type="component" value="Unassembled WGS sequence"/>
</dbReference>
<evidence type="ECO:0000256" key="6">
    <source>
        <dbReference type="ARBA" id="ARBA00022777"/>
    </source>
</evidence>
<evidence type="ECO:0000256" key="7">
    <source>
        <dbReference type="ARBA" id="ARBA00022840"/>
    </source>
</evidence>
<dbReference type="InterPro" id="IPR045116">
    <property type="entry name" value="Clp1/Grc3"/>
</dbReference>
<dbReference type="GO" id="GO:0000448">
    <property type="term" value="P:cleavage in ITS2 between 5.8S rRNA and LSU-rRNA of tricistronic rRNA transcript (SSU-rRNA, 5.8S rRNA, LSU-rRNA)"/>
    <property type="evidence" value="ECO:0007669"/>
    <property type="project" value="TreeGrafter"/>
</dbReference>
<dbReference type="AlphaFoldDB" id="A0AAV2AGD1"/>
<feature type="domain" description="NOL9 C-terminal" evidence="13">
    <location>
        <begin position="542"/>
        <end position="645"/>
    </location>
</feature>
<evidence type="ECO:0000256" key="10">
    <source>
        <dbReference type="SAM" id="MobiDB-lite"/>
    </source>
</evidence>
<accession>A0AAV2AGD1</accession>
<dbReference type="InterPro" id="IPR027417">
    <property type="entry name" value="P-loop_NTPase"/>
</dbReference>
<keyword evidence="6" id="KW-0418">Kinase</keyword>
<dbReference type="InterPro" id="IPR057570">
    <property type="entry name" value="NOL9_C"/>
</dbReference>
<protein>
    <recommendedName>
        <fullName evidence="9">Polynucleotide 5'-hydroxyl-kinase NOL9</fullName>
    </recommendedName>
</protein>
<dbReference type="GO" id="GO:0005730">
    <property type="term" value="C:nucleolus"/>
    <property type="evidence" value="ECO:0007669"/>
    <property type="project" value="UniProtKB-SubCell"/>
</dbReference>
<name>A0AAV2AGD1_9ARAC</name>
<comment type="similarity">
    <text evidence="2">Belongs to the Clp1 family. NOL9/GRC3 subfamily.</text>
</comment>
<dbReference type="GO" id="GO:0005524">
    <property type="term" value="F:ATP binding"/>
    <property type="evidence" value="ECO:0007669"/>
    <property type="project" value="UniProtKB-KW"/>
</dbReference>
<sequence length="691" mass="77153">MVKRKQKQSQKSSDDEIESRTPARQSKKLKKSRTEISAKNISSSKKRHDSGDSDISNLGETSGSAANDTKYEDFTSFLKAFSYSFENSEEHSKSKGVSGNTSNECENSMIDSKKEKSHEEVPHPASSSHDNVLNEELETNIRILSVPSKLSEIVLLQHPASVTLHGYVKVAVWCGSIHILGYNVKEGENIFVFSTEGTGLKKIVTSRPKHKLDIEVLEKGLEKLTCLEKNLNLEAFMDDVGPLSVIICVEKVLLPVPLRVLELYYPTALQTRWIRSETSEKENNLKLCSTEQAYTIDLKGDYKMLSRQVNEAIGNPDNTEFGPRILVRGEKNMGKSTLIRYLMNSSLNKVDEVYFLDTDPGQTEYTPPGVVSLLRVTRPLLGPTFAHQKKPLKMIFIGSVTPGTCPTLYEESVKQLIKYFNEKILKIGGKTQKMDEKIQKKALFVNTIGWVQGVGELCLQNVKRAVKPTMEIELVAPDSNPALTKEVDESGITIFKIPSKAPSRESGAPSYSPVEMRNFNIMAYFGLFQKSFLPQTMINSFHPVCVGWDKIALYVMGKKVPAHRLIEAIHCSIVALCRVNLSSVLKSDNPDFPMTLTDEPICECLGFGLVRASDEINRLFYIITPLTLDELENVNALVKGNIMIPDEIFLKQPILNVPLPFTNHSQVAKTPGLKAVPKRAFRNVVTPNKTP</sequence>
<comment type="subcellular location">
    <subcellularLocation>
        <location evidence="1">Nucleus</location>
        <location evidence="1">Nucleolus</location>
    </subcellularLocation>
</comment>
<keyword evidence="4" id="KW-0808">Transferase</keyword>
<feature type="domain" description="NOL9 N-terminal" evidence="12">
    <location>
        <begin position="153"/>
        <end position="269"/>
    </location>
</feature>
<dbReference type="PANTHER" id="PTHR12755">
    <property type="entry name" value="CLEAVAGE/POLYADENYLATION FACTOR IA SUBUNIT CLP1P"/>
    <property type="match status" value="1"/>
</dbReference>
<evidence type="ECO:0000256" key="9">
    <source>
        <dbReference type="ARBA" id="ARBA00071212"/>
    </source>
</evidence>
<feature type="compositionally biased region" description="Basic and acidic residues" evidence="10">
    <location>
        <begin position="12"/>
        <end position="21"/>
    </location>
</feature>
<evidence type="ECO:0000256" key="8">
    <source>
        <dbReference type="ARBA" id="ARBA00023242"/>
    </source>
</evidence>
<feature type="compositionally biased region" description="Polar residues" evidence="10">
    <location>
        <begin position="95"/>
        <end position="110"/>
    </location>
</feature>
<reference evidence="14 15" key="1">
    <citation type="submission" date="2024-04" db="EMBL/GenBank/DDBJ databases">
        <authorList>
            <person name="Rising A."/>
            <person name="Reimegard J."/>
            <person name="Sonavane S."/>
            <person name="Akerstrom W."/>
            <person name="Nylinder S."/>
            <person name="Hedman E."/>
            <person name="Kallberg Y."/>
        </authorList>
    </citation>
    <scope>NUCLEOTIDE SEQUENCE [LARGE SCALE GENOMIC DNA]</scope>
</reference>
<evidence type="ECO:0000256" key="4">
    <source>
        <dbReference type="ARBA" id="ARBA00022679"/>
    </source>
</evidence>
<dbReference type="PANTHER" id="PTHR12755:SF3">
    <property type="entry name" value="POLYNUCLEOTIDE 5'-HYDROXYL-KINASE NOL9"/>
    <property type="match status" value="1"/>
</dbReference>
<keyword evidence="7" id="KW-0067">ATP-binding</keyword>
<evidence type="ECO:0000256" key="2">
    <source>
        <dbReference type="ARBA" id="ARBA00011003"/>
    </source>
</evidence>
<feature type="compositionally biased region" description="Basic and acidic residues" evidence="10">
    <location>
        <begin position="111"/>
        <end position="122"/>
    </location>
</feature>
<evidence type="ECO:0000256" key="5">
    <source>
        <dbReference type="ARBA" id="ARBA00022741"/>
    </source>
</evidence>
<organism evidence="14 15">
    <name type="scientific">Larinioides sclopetarius</name>
    <dbReference type="NCBI Taxonomy" id="280406"/>
    <lineage>
        <taxon>Eukaryota</taxon>
        <taxon>Metazoa</taxon>
        <taxon>Ecdysozoa</taxon>
        <taxon>Arthropoda</taxon>
        <taxon>Chelicerata</taxon>
        <taxon>Arachnida</taxon>
        <taxon>Araneae</taxon>
        <taxon>Araneomorphae</taxon>
        <taxon>Entelegynae</taxon>
        <taxon>Araneoidea</taxon>
        <taxon>Araneidae</taxon>
        <taxon>Larinioides</taxon>
    </lineage>
</organism>
<dbReference type="Pfam" id="PF25467">
    <property type="entry name" value="NOL9_C"/>
    <property type="match status" value="1"/>
</dbReference>
<comment type="caution">
    <text evidence="14">The sequence shown here is derived from an EMBL/GenBank/DDBJ whole genome shotgun (WGS) entry which is preliminary data.</text>
</comment>
<evidence type="ECO:0000259" key="12">
    <source>
        <dbReference type="Pfam" id="PF24419"/>
    </source>
</evidence>
<evidence type="ECO:0000256" key="3">
    <source>
        <dbReference type="ARBA" id="ARBA00022552"/>
    </source>
</evidence>
<evidence type="ECO:0000313" key="15">
    <source>
        <dbReference type="Proteomes" id="UP001497382"/>
    </source>
</evidence>